<comment type="cofactor">
    <cofactor evidence="5">
        <name>Mg(2+)</name>
        <dbReference type="ChEBI" id="CHEBI:18420"/>
    </cofactor>
</comment>
<dbReference type="GO" id="GO:0046872">
    <property type="term" value="F:metal ion binding"/>
    <property type="evidence" value="ECO:0007669"/>
    <property type="project" value="UniProtKB-KW"/>
</dbReference>
<dbReference type="PROSITE" id="PS00630">
    <property type="entry name" value="IMP_2"/>
    <property type="match status" value="1"/>
</dbReference>
<comment type="caution">
    <text evidence="6">The sequence shown here is derived from an EMBL/GenBank/DDBJ whole genome shotgun (WGS) entry which is preliminary data.</text>
</comment>
<feature type="binding site" evidence="5">
    <location>
        <position position="87"/>
    </location>
    <ligand>
        <name>Mg(2+)</name>
        <dbReference type="ChEBI" id="CHEBI:18420"/>
        <label>1</label>
        <note>catalytic</note>
    </ligand>
</feature>
<feature type="binding site" evidence="5">
    <location>
        <position position="88"/>
    </location>
    <ligand>
        <name>Mg(2+)</name>
        <dbReference type="ChEBI" id="CHEBI:18420"/>
        <label>1</label>
        <note>catalytic</note>
    </ligand>
</feature>
<proteinExistence type="inferred from homology"/>
<protein>
    <submittedName>
        <fullName evidence="6">3'(2'),5'-bisphosphate nucleotidase CysQ</fullName>
    </submittedName>
</protein>
<organism evidence="6 7">
    <name type="scientific">Acuticoccus mangrovi</name>
    <dbReference type="NCBI Taxonomy" id="2796142"/>
    <lineage>
        <taxon>Bacteria</taxon>
        <taxon>Pseudomonadati</taxon>
        <taxon>Pseudomonadota</taxon>
        <taxon>Alphaproteobacteria</taxon>
        <taxon>Hyphomicrobiales</taxon>
        <taxon>Amorphaceae</taxon>
        <taxon>Acuticoccus</taxon>
    </lineage>
</organism>
<dbReference type="Proteomes" id="UP000609531">
    <property type="component" value="Unassembled WGS sequence"/>
</dbReference>
<name>A0A934MEM3_9HYPH</name>
<keyword evidence="3" id="KW-0378">Hydrolase</keyword>
<dbReference type="PANTHER" id="PTHR20854">
    <property type="entry name" value="INOSITOL MONOPHOSPHATASE"/>
    <property type="match status" value="1"/>
</dbReference>
<dbReference type="Gene3D" id="3.30.540.10">
    <property type="entry name" value="Fructose-1,6-Bisphosphatase, subunit A, domain 1"/>
    <property type="match status" value="1"/>
</dbReference>
<dbReference type="PANTHER" id="PTHR20854:SF4">
    <property type="entry name" value="INOSITOL-1-MONOPHOSPHATASE-RELATED"/>
    <property type="match status" value="1"/>
</dbReference>
<evidence type="ECO:0000256" key="1">
    <source>
        <dbReference type="ARBA" id="ARBA00009759"/>
    </source>
</evidence>
<dbReference type="InterPro" id="IPR000760">
    <property type="entry name" value="Inositol_monophosphatase-like"/>
</dbReference>
<feature type="binding site" evidence="5">
    <location>
        <position position="85"/>
    </location>
    <ligand>
        <name>Mg(2+)</name>
        <dbReference type="ChEBI" id="CHEBI:18420"/>
        <label>1</label>
        <note>catalytic</note>
    </ligand>
</feature>
<accession>A0A934MEM3</accession>
<evidence type="ECO:0000313" key="6">
    <source>
        <dbReference type="EMBL" id="MBJ3777687.1"/>
    </source>
</evidence>
<reference evidence="6" key="1">
    <citation type="submission" date="2020-12" db="EMBL/GenBank/DDBJ databases">
        <title>Bacterial taxonomy.</title>
        <authorList>
            <person name="Pan X."/>
        </authorList>
    </citation>
    <scope>NUCLEOTIDE SEQUENCE</scope>
    <source>
        <strain evidence="6">B2012</strain>
    </source>
</reference>
<feature type="binding site" evidence="5">
    <location>
        <position position="205"/>
    </location>
    <ligand>
        <name>Mg(2+)</name>
        <dbReference type="ChEBI" id="CHEBI:18420"/>
        <label>1</label>
        <note>catalytic</note>
    </ligand>
</feature>
<gene>
    <name evidence="6" type="ORF">JCR33_18420</name>
</gene>
<evidence type="ECO:0000256" key="4">
    <source>
        <dbReference type="ARBA" id="ARBA00022842"/>
    </source>
</evidence>
<evidence type="ECO:0000256" key="5">
    <source>
        <dbReference type="PIRSR" id="PIRSR600760-2"/>
    </source>
</evidence>
<dbReference type="Gene3D" id="3.40.190.80">
    <property type="match status" value="1"/>
</dbReference>
<comment type="similarity">
    <text evidence="1">Belongs to the inositol monophosphatase superfamily.</text>
</comment>
<dbReference type="GO" id="GO:0008934">
    <property type="term" value="F:inositol monophosphate 1-phosphatase activity"/>
    <property type="evidence" value="ECO:0007669"/>
    <property type="project" value="TreeGrafter"/>
</dbReference>
<evidence type="ECO:0000256" key="3">
    <source>
        <dbReference type="ARBA" id="ARBA00022801"/>
    </source>
</evidence>
<keyword evidence="4 5" id="KW-0460">Magnesium</keyword>
<evidence type="ECO:0000256" key="2">
    <source>
        <dbReference type="ARBA" id="ARBA00022723"/>
    </source>
</evidence>
<dbReference type="Pfam" id="PF00459">
    <property type="entry name" value="Inositol_P"/>
    <property type="match status" value="1"/>
</dbReference>
<sequence>MAADDVARDTALLVEAVRTAGTLARRFFDGDVKSWMKDDASPVSEADIAVDQRLSEILRAARPGYGWLSEELGFAGEGMRTFVVDPIDGTRAFLRKERAWSVVAAVVERGRPVAAAVFEPMRDACYTATVGTGAFRNGERLHVSMRTSLDGAQVALPGPLYRDGGFREAGVERCKWIPSLALRLARVGEGRIDGCVTKQGPHHWDLAAADLIVHEAGGTLTTLTGTVLRYDTDATSHGPAVAGPLGLVDALRRLAVAHESRAA</sequence>
<dbReference type="PRINTS" id="PR00377">
    <property type="entry name" value="IMPHPHTASES"/>
</dbReference>
<dbReference type="SUPFAM" id="SSF56655">
    <property type="entry name" value="Carbohydrate phosphatase"/>
    <property type="match status" value="1"/>
</dbReference>
<dbReference type="EMBL" id="JAEKJA010000020">
    <property type="protein sequence ID" value="MBJ3777687.1"/>
    <property type="molecule type" value="Genomic_DNA"/>
</dbReference>
<feature type="binding site" evidence="5">
    <location>
        <position position="70"/>
    </location>
    <ligand>
        <name>Mg(2+)</name>
        <dbReference type="ChEBI" id="CHEBI:18420"/>
        <label>1</label>
        <note>catalytic</note>
    </ligand>
</feature>
<evidence type="ECO:0000313" key="7">
    <source>
        <dbReference type="Proteomes" id="UP000609531"/>
    </source>
</evidence>
<dbReference type="InterPro" id="IPR020550">
    <property type="entry name" value="Inositol_monophosphatase_CS"/>
</dbReference>
<dbReference type="AlphaFoldDB" id="A0A934MEM3"/>
<dbReference type="GO" id="GO:0006020">
    <property type="term" value="P:inositol metabolic process"/>
    <property type="evidence" value="ECO:0007669"/>
    <property type="project" value="TreeGrafter"/>
</dbReference>
<dbReference type="InterPro" id="IPR020583">
    <property type="entry name" value="Inositol_monoP_metal-BS"/>
</dbReference>
<dbReference type="PROSITE" id="PS00629">
    <property type="entry name" value="IMP_1"/>
    <property type="match status" value="1"/>
</dbReference>
<keyword evidence="2 5" id="KW-0479">Metal-binding</keyword>
<dbReference type="GO" id="GO:0007165">
    <property type="term" value="P:signal transduction"/>
    <property type="evidence" value="ECO:0007669"/>
    <property type="project" value="TreeGrafter"/>
</dbReference>
<dbReference type="RefSeq" id="WP_198883595.1">
    <property type="nucleotide sequence ID" value="NZ_JAEKJA010000020.1"/>
</dbReference>
<keyword evidence="7" id="KW-1185">Reference proteome</keyword>
<dbReference type="GO" id="GO:0046854">
    <property type="term" value="P:phosphatidylinositol phosphate biosynthetic process"/>
    <property type="evidence" value="ECO:0007669"/>
    <property type="project" value="InterPro"/>
</dbReference>